<comment type="caution">
    <text evidence="1">The sequence shown here is derived from an EMBL/GenBank/DDBJ whole genome shotgun (WGS) entry which is preliminary data.</text>
</comment>
<dbReference type="Proteomes" id="UP000633943">
    <property type="component" value="Unassembled WGS sequence"/>
</dbReference>
<protein>
    <submittedName>
        <fullName evidence="1">Sulfurtransferase FdhD</fullName>
    </submittedName>
</protein>
<dbReference type="InterPro" id="IPR016193">
    <property type="entry name" value="Cytidine_deaminase-like"/>
</dbReference>
<dbReference type="SUPFAM" id="SSF53927">
    <property type="entry name" value="Cytidine deaminase-like"/>
    <property type="match status" value="1"/>
</dbReference>
<name>A0ABX1P272_9RHOO</name>
<reference evidence="1 2" key="1">
    <citation type="submission" date="2019-12" db="EMBL/GenBank/DDBJ databases">
        <title>Comparative genomics gives insights into the taxonomy of the Azoarcus-Aromatoleum group and reveals separate origins of nif in the plant-associated Azoarcus and non-plant-associated Aromatoleum sub-groups.</title>
        <authorList>
            <person name="Lafos M."/>
            <person name="Maluk M."/>
            <person name="Batista M."/>
            <person name="Junghare M."/>
            <person name="Carmona M."/>
            <person name="Faoro H."/>
            <person name="Cruz L.M."/>
            <person name="Battistoni F."/>
            <person name="De Souza E."/>
            <person name="Pedrosa F."/>
            <person name="Chen W.-M."/>
            <person name="Poole P.S."/>
            <person name="Dixon R.A."/>
            <person name="James E.K."/>
        </authorList>
    </citation>
    <scope>NUCLEOTIDE SEQUENCE [LARGE SCALE GENOMIC DNA]</scope>
    <source>
        <strain evidence="1 2">PbN1</strain>
    </source>
</reference>
<dbReference type="InterPro" id="IPR003786">
    <property type="entry name" value="FdhD"/>
</dbReference>
<feature type="non-terminal residue" evidence="1">
    <location>
        <position position="1"/>
    </location>
</feature>
<dbReference type="Pfam" id="PF02634">
    <property type="entry name" value="FdhD-NarQ"/>
    <property type="match status" value="1"/>
</dbReference>
<evidence type="ECO:0000313" key="2">
    <source>
        <dbReference type="Proteomes" id="UP000633943"/>
    </source>
</evidence>
<organism evidence="1 2">
    <name type="scientific">Aromatoleum bremense</name>
    <dbReference type="NCBI Taxonomy" id="76115"/>
    <lineage>
        <taxon>Bacteria</taxon>
        <taxon>Pseudomonadati</taxon>
        <taxon>Pseudomonadota</taxon>
        <taxon>Betaproteobacteria</taxon>
        <taxon>Rhodocyclales</taxon>
        <taxon>Rhodocyclaceae</taxon>
        <taxon>Aromatoleum</taxon>
    </lineage>
</organism>
<gene>
    <name evidence="1" type="ORF">GPA24_20565</name>
</gene>
<keyword evidence="2" id="KW-1185">Reference proteome</keyword>
<dbReference type="EMBL" id="WTVP01000154">
    <property type="protein sequence ID" value="NMG17866.1"/>
    <property type="molecule type" value="Genomic_DNA"/>
</dbReference>
<proteinExistence type="predicted"/>
<dbReference type="Gene3D" id="3.40.140.10">
    <property type="entry name" value="Cytidine Deaminase, domain 2"/>
    <property type="match status" value="1"/>
</dbReference>
<evidence type="ECO:0000313" key="1">
    <source>
        <dbReference type="EMBL" id="NMG17866.1"/>
    </source>
</evidence>
<sequence length="31" mass="3342">AVRLAEAAGVTLIGFARGARHSVYSHPQRIH</sequence>
<accession>A0ABX1P272</accession>